<gene>
    <name evidence="3" type="primary">LOC115727862</name>
</gene>
<dbReference type="Gene3D" id="1.20.1280.50">
    <property type="match status" value="1"/>
</dbReference>
<dbReference type="InterPro" id="IPR055411">
    <property type="entry name" value="LRR_FXL15/At3g58940/PEG3-like"/>
</dbReference>
<name>A0A8B8MVA2_9MYRT</name>
<proteinExistence type="predicted"/>
<accession>A0A8B8MVA2</accession>
<protein>
    <submittedName>
        <fullName evidence="3">F-box/LRR-repeat protein At3g59190-like</fullName>
    </submittedName>
</protein>
<evidence type="ECO:0000313" key="2">
    <source>
        <dbReference type="Proteomes" id="UP000827889"/>
    </source>
</evidence>
<sequence length="500" mass="57797">MDTRSLIDKAKFRKLNDNRNASTTSLCDLPEVVLLHILSFLPSKDVVRTSALSKRWEQLWISVPKLDFNDKEFSQRLRFINFVERTFLLHGLSPVKGFSLSCSIHYNKSRINAWITSAIRRNVEKLRLCLDVDKRAAVSYRLPCCVFRCETLTELHVEMSRHIRLTSSVCLMKLKALTLVRIDFGDDNSVEKLLSGPSLEKLSLDNCMWWKLKALRISAPKLLSLSIVELEFCTDFKCDCRVFIIGTSLESFYYHGECAYDYTLSSSSALVKAAISVDHPFDEKSYQFSYHGYKLLKDVANVRDLTLSYDGLQDLNESKNFLDSLPIFANLKKLELNMYRACLESRALQTILSKSSCLESLRFLSGVLVESGTDEGIRDPVPWCFPSSLREITIRNFHEDDDQLLAVRVMLRTARVLEKIVIHRSEYYLGSSTEKLMERLREIPKASRIGDSILQFIRKVIYPVCTLEMKGQYLRNVIQLLAHEASIKWFWLRKISYRIE</sequence>
<dbReference type="PANTHER" id="PTHR31900:SF30">
    <property type="entry name" value="SUPERFAMILY PROTEIN, PUTATIVE-RELATED"/>
    <property type="match status" value="1"/>
</dbReference>
<dbReference type="GeneID" id="115727862"/>
<dbReference type="CDD" id="cd22160">
    <property type="entry name" value="F-box_AtFBL13-like"/>
    <property type="match status" value="1"/>
</dbReference>
<dbReference type="SUPFAM" id="SSF52047">
    <property type="entry name" value="RNI-like"/>
    <property type="match status" value="1"/>
</dbReference>
<evidence type="ECO:0000313" key="3">
    <source>
        <dbReference type="RefSeq" id="XP_030514031.2"/>
    </source>
</evidence>
<dbReference type="KEGG" id="rarg:115727862"/>
<dbReference type="InterPro" id="IPR050232">
    <property type="entry name" value="FBL13/AtMIF1-like"/>
</dbReference>
<dbReference type="Pfam" id="PF24758">
    <property type="entry name" value="LRR_At5g56370"/>
    <property type="match status" value="1"/>
</dbReference>
<reference evidence="3" key="1">
    <citation type="submission" date="2025-08" db="UniProtKB">
        <authorList>
            <consortium name="RefSeq"/>
        </authorList>
    </citation>
    <scope>IDENTIFICATION</scope>
    <source>
        <tissue evidence="3">Leaf</tissue>
    </source>
</reference>
<dbReference type="InterPro" id="IPR001810">
    <property type="entry name" value="F-box_dom"/>
</dbReference>
<dbReference type="SMART" id="SM00256">
    <property type="entry name" value="FBOX"/>
    <property type="match status" value="1"/>
</dbReference>
<dbReference type="SUPFAM" id="SSF81383">
    <property type="entry name" value="F-box domain"/>
    <property type="match status" value="1"/>
</dbReference>
<organism evidence="2 3">
    <name type="scientific">Rhodamnia argentea</name>
    <dbReference type="NCBI Taxonomy" id="178133"/>
    <lineage>
        <taxon>Eukaryota</taxon>
        <taxon>Viridiplantae</taxon>
        <taxon>Streptophyta</taxon>
        <taxon>Embryophyta</taxon>
        <taxon>Tracheophyta</taxon>
        <taxon>Spermatophyta</taxon>
        <taxon>Magnoliopsida</taxon>
        <taxon>eudicotyledons</taxon>
        <taxon>Gunneridae</taxon>
        <taxon>Pentapetalae</taxon>
        <taxon>rosids</taxon>
        <taxon>malvids</taxon>
        <taxon>Myrtales</taxon>
        <taxon>Myrtaceae</taxon>
        <taxon>Myrtoideae</taxon>
        <taxon>Myrteae</taxon>
        <taxon>Australasian group</taxon>
        <taxon>Rhodamnia</taxon>
    </lineage>
</organism>
<dbReference type="AlphaFoldDB" id="A0A8B8MVA2"/>
<dbReference type="RefSeq" id="XP_030514031.2">
    <property type="nucleotide sequence ID" value="XM_030658171.2"/>
</dbReference>
<dbReference type="PROSITE" id="PS50181">
    <property type="entry name" value="FBOX"/>
    <property type="match status" value="1"/>
</dbReference>
<dbReference type="InterPro" id="IPR036047">
    <property type="entry name" value="F-box-like_dom_sf"/>
</dbReference>
<dbReference type="InterPro" id="IPR032675">
    <property type="entry name" value="LRR_dom_sf"/>
</dbReference>
<dbReference type="Proteomes" id="UP000827889">
    <property type="component" value="Chromosome 3"/>
</dbReference>
<evidence type="ECO:0000259" key="1">
    <source>
        <dbReference type="PROSITE" id="PS50181"/>
    </source>
</evidence>
<dbReference type="Pfam" id="PF00646">
    <property type="entry name" value="F-box"/>
    <property type="match status" value="1"/>
</dbReference>
<dbReference type="PANTHER" id="PTHR31900">
    <property type="entry name" value="F-BOX/RNI SUPERFAMILY PROTEIN-RELATED"/>
    <property type="match status" value="1"/>
</dbReference>
<dbReference type="Gene3D" id="3.80.10.10">
    <property type="entry name" value="Ribonuclease Inhibitor"/>
    <property type="match status" value="1"/>
</dbReference>
<dbReference type="InterPro" id="IPR053781">
    <property type="entry name" value="F-box_AtFBL13-like"/>
</dbReference>
<feature type="domain" description="F-box" evidence="1">
    <location>
        <begin position="23"/>
        <end position="59"/>
    </location>
</feature>
<keyword evidence="2" id="KW-1185">Reference proteome</keyword>